<evidence type="ECO:0000313" key="2">
    <source>
        <dbReference type="EMBL" id="CAG9853561.1"/>
    </source>
</evidence>
<reference evidence="2" key="1">
    <citation type="submission" date="2022-01" db="EMBL/GenBank/DDBJ databases">
        <authorList>
            <person name="King R."/>
        </authorList>
    </citation>
    <scope>NUCLEOTIDE SEQUENCE</scope>
</reference>
<dbReference type="OrthoDB" id="8192965at2759"/>
<accession>A0A9N9XJ03</accession>
<evidence type="ECO:0000256" key="1">
    <source>
        <dbReference type="SAM" id="MobiDB-lite"/>
    </source>
</evidence>
<feature type="region of interest" description="Disordered" evidence="1">
    <location>
        <begin position="101"/>
        <end position="147"/>
    </location>
</feature>
<sequence>MAEGTYEYECMRAELLGLERPDYDEFTKKQLETVQKVAEDEEADVEYIKEVDVESEAMGRVSGKFDELNNILKKTQFKINRIKASCGSVAGLLKNRLGTFSSQSSVDGDPADVEKTPKVEENTTNGEEKPVPTYKQEVSENGTPIRKSELAKALDKDLSSIDSMIAKAENAEISMAYQAKEMRKFMK</sequence>
<dbReference type="AlphaFoldDB" id="A0A9N9XJ03"/>
<feature type="compositionally biased region" description="Basic and acidic residues" evidence="1">
    <location>
        <begin position="112"/>
        <end position="130"/>
    </location>
</feature>
<dbReference type="Proteomes" id="UP001153712">
    <property type="component" value="Chromosome 1"/>
</dbReference>
<evidence type="ECO:0000313" key="3">
    <source>
        <dbReference type="Proteomes" id="UP001153712"/>
    </source>
</evidence>
<protein>
    <submittedName>
        <fullName evidence="2">Uncharacterized protein</fullName>
    </submittedName>
</protein>
<keyword evidence="3" id="KW-1185">Reference proteome</keyword>
<proteinExistence type="predicted"/>
<dbReference type="EMBL" id="OU900094">
    <property type="protein sequence ID" value="CAG9853561.1"/>
    <property type="molecule type" value="Genomic_DNA"/>
</dbReference>
<gene>
    <name evidence="2" type="ORF">PHYEVI_LOCUS36</name>
</gene>
<organism evidence="2 3">
    <name type="scientific">Phyllotreta striolata</name>
    <name type="common">Striped flea beetle</name>
    <name type="synonym">Crioceris striolata</name>
    <dbReference type="NCBI Taxonomy" id="444603"/>
    <lineage>
        <taxon>Eukaryota</taxon>
        <taxon>Metazoa</taxon>
        <taxon>Ecdysozoa</taxon>
        <taxon>Arthropoda</taxon>
        <taxon>Hexapoda</taxon>
        <taxon>Insecta</taxon>
        <taxon>Pterygota</taxon>
        <taxon>Neoptera</taxon>
        <taxon>Endopterygota</taxon>
        <taxon>Coleoptera</taxon>
        <taxon>Polyphaga</taxon>
        <taxon>Cucujiformia</taxon>
        <taxon>Chrysomeloidea</taxon>
        <taxon>Chrysomelidae</taxon>
        <taxon>Galerucinae</taxon>
        <taxon>Alticini</taxon>
        <taxon>Phyllotreta</taxon>
    </lineage>
</organism>
<name>A0A9N9XJ03_PHYSR</name>